<evidence type="ECO:0000256" key="6">
    <source>
        <dbReference type="ARBA" id="ARBA00022692"/>
    </source>
</evidence>
<keyword evidence="2" id="KW-0813">Transport</keyword>
<feature type="transmembrane region" description="Helical" evidence="11">
    <location>
        <begin position="100"/>
        <end position="121"/>
    </location>
</feature>
<feature type="transmembrane region" description="Helical" evidence="11">
    <location>
        <begin position="341"/>
        <end position="360"/>
    </location>
</feature>
<feature type="transmembrane region" description="Helical" evidence="11">
    <location>
        <begin position="50"/>
        <end position="70"/>
    </location>
</feature>
<feature type="transmembrane region" description="Helical" evidence="11">
    <location>
        <begin position="168"/>
        <end position="189"/>
    </location>
</feature>
<dbReference type="Proteomes" id="UP001232536">
    <property type="component" value="Unassembled WGS sequence"/>
</dbReference>
<evidence type="ECO:0000256" key="5">
    <source>
        <dbReference type="ARBA" id="ARBA00022597"/>
    </source>
</evidence>
<comment type="function">
    <text evidence="9">Part of the binding-protein-dependent transport system for D-xylose. Probably responsible for the translocation of the substrate across the membrane.</text>
</comment>
<feature type="transmembrane region" description="Helical" evidence="11">
    <location>
        <begin position="21"/>
        <end position="38"/>
    </location>
</feature>
<keyword evidence="8 11" id="KW-0472">Membrane</keyword>
<feature type="transmembrane region" description="Helical" evidence="11">
    <location>
        <begin position="366"/>
        <end position="383"/>
    </location>
</feature>
<evidence type="ECO:0000256" key="4">
    <source>
        <dbReference type="ARBA" id="ARBA00022519"/>
    </source>
</evidence>
<keyword evidence="13" id="KW-1185">Reference proteome</keyword>
<dbReference type="EMBL" id="JAUQYP010000001">
    <property type="protein sequence ID" value="MDO8105606.1"/>
    <property type="molecule type" value="Genomic_DNA"/>
</dbReference>
<reference evidence="12 13" key="1">
    <citation type="submission" date="2023-07" db="EMBL/GenBank/DDBJ databases">
        <title>Description of novel actinomycetes strains, isolated from tidal flat sediment.</title>
        <authorList>
            <person name="Lu C."/>
        </authorList>
    </citation>
    <scope>NUCLEOTIDE SEQUENCE [LARGE SCALE GENOMIC DNA]</scope>
    <source>
        <strain evidence="12 13">SYSU T00b441</strain>
    </source>
</reference>
<dbReference type="PANTHER" id="PTHR32196">
    <property type="entry name" value="ABC TRANSPORTER PERMEASE PROTEIN YPHD-RELATED-RELATED"/>
    <property type="match status" value="1"/>
</dbReference>
<evidence type="ECO:0000256" key="9">
    <source>
        <dbReference type="ARBA" id="ARBA00035611"/>
    </source>
</evidence>
<feature type="transmembrane region" description="Helical" evidence="11">
    <location>
        <begin position="128"/>
        <end position="148"/>
    </location>
</feature>
<feature type="transmembrane region" description="Helical" evidence="11">
    <location>
        <begin position="281"/>
        <end position="298"/>
    </location>
</feature>
<evidence type="ECO:0000256" key="3">
    <source>
        <dbReference type="ARBA" id="ARBA00022475"/>
    </source>
</evidence>
<feature type="transmembrane region" description="Helical" evidence="11">
    <location>
        <begin position="318"/>
        <end position="334"/>
    </location>
</feature>
<dbReference type="RefSeq" id="WP_304599317.1">
    <property type="nucleotide sequence ID" value="NZ_JAUQYO010000005.1"/>
</dbReference>
<dbReference type="Pfam" id="PF02653">
    <property type="entry name" value="BPD_transp_2"/>
    <property type="match status" value="1"/>
</dbReference>
<evidence type="ECO:0000256" key="8">
    <source>
        <dbReference type="ARBA" id="ARBA00023136"/>
    </source>
</evidence>
<keyword evidence="4" id="KW-0997">Cell inner membrane</keyword>
<keyword evidence="6 11" id="KW-0812">Transmembrane</keyword>
<comment type="subcellular location">
    <subcellularLocation>
        <location evidence="1">Cell membrane</location>
        <topology evidence="1">Multi-pass membrane protein</topology>
    </subcellularLocation>
</comment>
<evidence type="ECO:0000256" key="2">
    <source>
        <dbReference type="ARBA" id="ARBA00022448"/>
    </source>
</evidence>
<organism evidence="12 13">
    <name type="scientific">Actinotalea lenta</name>
    <dbReference type="NCBI Taxonomy" id="3064654"/>
    <lineage>
        <taxon>Bacteria</taxon>
        <taxon>Bacillati</taxon>
        <taxon>Actinomycetota</taxon>
        <taxon>Actinomycetes</taxon>
        <taxon>Micrococcales</taxon>
        <taxon>Cellulomonadaceae</taxon>
        <taxon>Actinotalea</taxon>
    </lineage>
</organism>
<comment type="caution">
    <text evidence="12">The sequence shown here is derived from an EMBL/GenBank/DDBJ whole genome shotgun (WGS) entry which is preliminary data.</text>
</comment>
<feature type="transmembrane region" description="Helical" evidence="11">
    <location>
        <begin position="234"/>
        <end position="252"/>
    </location>
</feature>
<proteinExistence type="predicted"/>
<feature type="transmembrane region" description="Helical" evidence="11">
    <location>
        <begin position="77"/>
        <end position="94"/>
    </location>
</feature>
<name>A0ABT9D5N6_9CELL</name>
<evidence type="ECO:0000313" key="12">
    <source>
        <dbReference type="EMBL" id="MDO8105606.1"/>
    </source>
</evidence>
<dbReference type="PANTHER" id="PTHR32196:SF32">
    <property type="entry name" value="XYLOSE TRANSPORT SYSTEM PERMEASE PROTEIN XYLH"/>
    <property type="match status" value="1"/>
</dbReference>
<sequence length="392" mass="40763">MSVLRTPAGTVRWAGRDLGSWPVLVALAMLWLVFQAANPNFLSADNLVNLALQVAPLGVLTLGVVLVLLVGQIDLSTGAVSGLAAAVVAVGLSQQRWPGWLAVLVAIAVGAVVGAVYGWAFTRLGLPSFVLTLAGLLVTLGVQMRVLGTTGSLNLPFESWLVRFSQQAFLPDWLGYLLAAALTLTYPAIRLVERRRRAAAELPLEPGRDLAVRTALLAVATLLPTWYLQTNRGIGASVALFLLLVLVVDLLLRRTRWGRSVRAVGSNVGSAHRAGFAVRHVYVSAFVACSSLAALGGVMQAGRLAAANQGSGGSDTNLTVIAAAVIGGTSLFGGRGSAWSAPLGMLVVGTISSGLTLLNLDSAPRYIVTGLVLALAVTLDALGRRRAPATGR</sequence>
<evidence type="ECO:0000256" key="11">
    <source>
        <dbReference type="SAM" id="Phobius"/>
    </source>
</evidence>
<gene>
    <name evidence="12" type="ORF">Q6348_00150</name>
</gene>
<accession>A0ABT9D5N6</accession>
<keyword evidence="3" id="KW-1003">Cell membrane</keyword>
<dbReference type="InterPro" id="IPR001851">
    <property type="entry name" value="ABC_transp_permease"/>
</dbReference>
<keyword evidence="5" id="KW-0762">Sugar transport</keyword>
<evidence type="ECO:0000256" key="7">
    <source>
        <dbReference type="ARBA" id="ARBA00022989"/>
    </source>
</evidence>
<evidence type="ECO:0000256" key="1">
    <source>
        <dbReference type="ARBA" id="ARBA00004651"/>
    </source>
</evidence>
<evidence type="ECO:0000313" key="13">
    <source>
        <dbReference type="Proteomes" id="UP001232536"/>
    </source>
</evidence>
<protein>
    <recommendedName>
        <fullName evidence="10">Xylose transport system permease protein XylH</fullName>
    </recommendedName>
</protein>
<feature type="transmembrane region" description="Helical" evidence="11">
    <location>
        <begin position="210"/>
        <end position="228"/>
    </location>
</feature>
<dbReference type="CDD" id="cd06579">
    <property type="entry name" value="TM_PBP1_transp_AraH_like"/>
    <property type="match status" value="1"/>
</dbReference>
<keyword evidence="7 11" id="KW-1133">Transmembrane helix</keyword>
<evidence type="ECO:0000256" key="10">
    <source>
        <dbReference type="ARBA" id="ARBA00035686"/>
    </source>
</evidence>